<accession>A0A645GZI5</accession>
<reference evidence="1" key="1">
    <citation type="submission" date="2019-08" db="EMBL/GenBank/DDBJ databases">
        <authorList>
            <person name="Kucharzyk K."/>
            <person name="Murdoch R.W."/>
            <person name="Higgins S."/>
            <person name="Loffler F."/>
        </authorList>
    </citation>
    <scope>NUCLEOTIDE SEQUENCE</scope>
</reference>
<gene>
    <name evidence="1" type="ORF">SDC9_178936</name>
</gene>
<name>A0A645GZI5_9ZZZZ</name>
<evidence type="ECO:0000313" key="1">
    <source>
        <dbReference type="EMBL" id="MPN31462.1"/>
    </source>
</evidence>
<protein>
    <submittedName>
        <fullName evidence="1">Uncharacterized protein</fullName>
    </submittedName>
</protein>
<sequence length="107" mass="11788">MTKDEIIRGLATKAIPFSSVGMGYCLGRREIKNKDGSTQKPACTGSLQCSPESCPNALITRQHAHLWKKVEKQNAELAERPEMQHAKVELLEKSNRAKAILKQLGSG</sequence>
<comment type="caution">
    <text evidence="1">The sequence shown here is derived from an EMBL/GenBank/DDBJ whole genome shotgun (WGS) entry which is preliminary data.</text>
</comment>
<organism evidence="1">
    <name type="scientific">bioreactor metagenome</name>
    <dbReference type="NCBI Taxonomy" id="1076179"/>
    <lineage>
        <taxon>unclassified sequences</taxon>
        <taxon>metagenomes</taxon>
        <taxon>ecological metagenomes</taxon>
    </lineage>
</organism>
<dbReference type="AlphaFoldDB" id="A0A645GZI5"/>
<dbReference type="EMBL" id="VSSQ01082988">
    <property type="protein sequence ID" value="MPN31462.1"/>
    <property type="molecule type" value="Genomic_DNA"/>
</dbReference>
<proteinExistence type="predicted"/>